<evidence type="ECO:0000256" key="8">
    <source>
        <dbReference type="ARBA" id="ARBA00023274"/>
    </source>
</evidence>
<dbReference type="SUPFAM" id="SSF50182">
    <property type="entry name" value="Sm-like ribonucleoproteins"/>
    <property type="match status" value="1"/>
</dbReference>
<comment type="subcellular location">
    <subcellularLocation>
        <location evidence="2">Cytoplasm</location>
        <location evidence="2">Cytosol</location>
    </subcellularLocation>
    <subcellularLocation>
        <location evidence="1 9">Nucleus</location>
    </subcellularLocation>
</comment>
<feature type="domain" description="Sm" evidence="11">
    <location>
        <begin position="30"/>
        <end position="106"/>
    </location>
</feature>
<keyword evidence="5 9" id="KW-0507">mRNA processing</keyword>
<dbReference type="GO" id="GO:0003723">
    <property type="term" value="F:RNA binding"/>
    <property type="evidence" value="ECO:0007669"/>
    <property type="project" value="InterPro"/>
</dbReference>
<evidence type="ECO:0000256" key="6">
    <source>
        <dbReference type="ARBA" id="ARBA00023187"/>
    </source>
</evidence>
<comment type="similarity">
    <text evidence="3 9">Belongs to the snRNP core protein family.</text>
</comment>
<evidence type="ECO:0000256" key="1">
    <source>
        <dbReference type="ARBA" id="ARBA00004123"/>
    </source>
</evidence>
<keyword evidence="8 9" id="KW-0687">Ribonucleoprotein</keyword>
<evidence type="ECO:0000256" key="9">
    <source>
        <dbReference type="RuleBase" id="RU365051"/>
    </source>
</evidence>
<sequence length="107" mass="12116">MSDIAEKKPTTASSSTQHKKDEIDLKGGPFSVLQTAMESRTQVIVRCRFDKMLIGYVRAFDKHFNLLLTQVQEVSNADESETKHRTFNSVVLRGDSVVYVLKLQQTP</sequence>
<evidence type="ECO:0000259" key="11">
    <source>
        <dbReference type="PROSITE" id="PS52002"/>
    </source>
</evidence>
<dbReference type="PANTHER" id="PTHR12777">
    <property type="entry name" value="SMALL NUCLEAR RIBONUCLEOPROTEIN SM D2"/>
    <property type="match status" value="1"/>
</dbReference>
<keyword evidence="13" id="KW-1185">Reference proteome</keyword>
<evidence type="ECO:0000256" key="3">
    <source>
        <dbReference type="ARBA" id="ARBA00008146"/>
    </source>
</evidence>
<dbReference type="GO" id="GO:0005829">
    <property type="term" value="C:cytosol"/>
    <property type="evidence" value="ECO:0007669"/>
    <property type="project" value="UniProtKB-SubCell"/>
</dbReference>
<name>A0A0S4J4L5_BODSA</name>
<evidence type="ECO:0000256" key="4">
    <source>
        <dbReference type="ARBA" id="ARBA00022490"/>
    </source>
</evidence>
<dbReference type="InterPro" id="IPR001163">
    <property type="entry name" value="Sm_dom_euk/arc"/>
</dbReference>
<feature type="region of interest" description="Disordered" evidence="10">
    <location>
        <begin position="1"/>
        <end position="23"/>
    </location>
</feature>
<reference evidence="13" key="1">
    <citation type="submission" date="2015-09" db="EMBL/GenBank/DDBJ databases">
        <authorList>
            <consortium name="Pathogen Informatics"/>
        </authorList>
    </citation>
    <scope>NUCLEOTIDE SEQUENCE [LARGE SCALE GENOMIC DNA]</scope>
    <source>
        <strain evidence="13">Lake Konstanz</strain>
    </source>
</reference>
<gene>
    <name evidence="12" type="ORF">BSAL_87480</name>
</gene>
<dbReference type="Proteomes" id="UP000051952">
    <property type="component" value="Unassembled WGS sequence"/>
</dbReference>
<dbReference type="Pfam" id="PF01423">
    <property type="entry name" value="LSM"/>
    <property type="match status" value="1"/>
</dbReference>
<evidence type="ECO:0000313" key="13">
    <source>
        <dbReference type="Proteomes" id="UP000051952"/>
    </source>
</evidence>
<dbReference type="GO" id="GO:0030532">
    <property type="term" value="C:small nuclear ribonucleoprotein complex"/>
    <property type="evidence" value="ECO:0007669"/>
    <property type="project" value="InterPro"/>
</dbReference>
<organism evidence="12 13">
    <name type="scientific">Bodo saltans</name>
    <name type="common">Flagellated protozoan</name>
    <dbReference type="NCBI Taxonomy" id="75058"/>
    <lineage>
        <taxon>Eukaryota</taxon>
        <taxon>Discoba</taxon>
        <taxon>Euglenozoa</taxon>
        <taxon>Kinetoplastea</taxon>
        <taxon>Metakinetoplastina</taxon>
        <taxon>Eubodonida</taxon>
        <taxon>Bodonidae</taxon>
        <taxon>Bodo</taxon>
    </lineage>
</organism>
<evidence type="ECO:0000256" key="10">
    <source>
        <dbReference type="SAM" id="MobiDB-lite"/>
    </source>
</evidence>
<keyword evidence="4" id="KW-0963">Cytoplasm</keyword>
<keyword evidence="6 9" id="KW-0508">mRNA splicing</keyword>
<dbReference type="GO" id="GO:0006397">
    <property type="term" value="P:mRNA processing"/>
    <property type="evidence" value="ECO:0007669"/>
    <property type="project" value="UniProtKB-KW"/>
</dbReference>
<dbReference type="GO" id="GO:0008380">
    <property type="term" value="P:RNA splicing"/>
    <property type="evidence" value="ECO:0007669"/>
    <property type="project" value="UniProtKB-KW"/>
</dbReference>
<dbReference type="Gene3D" id="2.30.30.100">
    <property type="match status" value="1"/>
</dbReference>
<evidence type="ECO:0000313" key="12">
    <source>
        <dbReference type="EMBL" id="CUG83147.1"/>
    </source>
</evidence>
<evidence type="ECO:0000256" key="2">
    <source>
        <dbReference type="ARBA" id="ARBA00004514"/>
    </source>
</evidence>
<dbReference type="AlphaFoldDB" id="A0A0S4J4L5"/>
<dbReference type="SMART" id="SM00651">
    <property type="entry name" value="Sm"/>
    <property type="match status" value="1"/>
</dbReference>
<dbReference type="InterPro" id="IPR027248">
    <property type="entry name" value="Sm_D2"/>
</dbReference>
<accession>A0A0S4J4L5</accession>
<dbReference type="EMBL" id="CYKH01001090">
    <property type="protein sequence ID" value="CUG83147.1"/>
    <property type="molecule type" value="Genomic_DNA"/>
</dbReference>
<dbReference type="OMA" id="IDCRHNR"/>
<evidence type="ECO:0000256" key="7">
    <source>
        <dbReference type="ARBA" id="ARBA00023242"/>
    </source>
</evidence>
<dbReference type="OrthoDB" id="437526at2759"/>
<dbReference type="InterPro" id="IPR010920">
    <property type="entry name" value="LSM_dom_sf"/>
</dbReference>
<dbReference type="VEuPathDB" id="TriTrypDB:BSAL_87480"/>
<evidence type="ECO:0000256" key="5">
    <source>
        <dbReference type="ARBA" id="ARBA00022664"/>
    </source>
</evidence>
<dbReference type="InterPro" id="IPR047575">
    <property type="entry name" value="Sm"/>
</dbReference>
<protein>
    <recommendedName>
        <fullName evidence="9">Small nuclear ribonucleoprotein Sm D2</fullName>
        <shortName evidence="9">Sm-D2</shortName>
    </recommendedName>
    <alternativeName>
        <fullName evidence="9">snRNP core protein D2</fullName>
    </alternativeName>
</protein>
<dbReference type="PROSITE" id="PS52002">
    <property type="entry name" value="SM"/>
    <property type="match status" value="1"/>
</dbReference>
<proteinExistence type="inferred from homology"/>
<keyword evidence="7 9" id="KW-0539">Nucleus</keyword>